<dbReference type="Proteomes" id="UP001434883">
    <property type="component" value="Unassembled WGS sequence"/>
</dbReference>
<sequence length="110" mass="12755">MIWVRAHTYKHSCAHIHPAANTPLRYVVCFFGKLSLHISCHCLLKYFYFPDLNMLIRPQLSFRSTRYSLASTHCQISASPSLFQLLCVCATKQKQDNRTKFSHQVFCVSD</sequence>
<name>A0ABV0RQ84_9TELE</name>
<evidence type="ECO:0000313" key="2">
    <source>
        <dbReference type="Proteomes" id="UP001434883"/>
    </source>
</evidence>
<reference evidence="1 2" key="1">
    <citation type="submission" date="2021-06" db="EMBL/GenBank/DDBJ databases">
        <authorList>
            <person name="Palmer J.M."/>
        </authorList>
    </citation>
    <scope>NUCLEOTIDE SEQUENCE [LARGE SCALE GENOMIC DNA]</scope>
    <source>
        <strain evidence="1 2">XC_2019</strain>
        <tissue evidence="1">Muscle</tissue>
    </source>
</reference>
<comment type="caution">
    <text evidence="1">The sequence shown here is derived from an EMBL/GenBank/DDBJ whole genome shotgun (WGS) entry which is preliminary data.</text>
</comment>
<accession>A0ABV0RQ84</accession>
<organism evidence="1 2">
    <name type="scientific">Xenoophorus captivus</name>
    <dbReference type="NCBI Taxonomy" id="1517983"/>
    <lineage>
        <taxon>Eukaryota</taxon>
        <taxon>Metazoa</taxon>
        <taxon>Chordata</taxon>
        <taxon>Craniata</taxon>
        <taxon>Vertebrata</taxon>
        <taxon>Euteleostomi</taxon>
        <taxon>Actinopterygii</taxon>
        <taxon>Neopterygii</taxon>
        <taxon>Teleostei</taxon>
        <taxon>Neoteleostei</taxon>
        <taxon>Acanthomorphata</taxon>
        <taxon>Ovalentaria</taxon>
        <taxon>Atherinomorphae</taxon>
        <taxon>Cyprinodontiformes</taxon>
        <taxon>Goodeidae</taxon>
        <taxon>Xenoophorus</taxon>
    </lineage>
</organism>
<dbReference type="EMBL" id="JAHRIN010051712">
    <property type="protein sequence ID" value="MEQ2209708.1"/>
    <property type="molecule type" value="Genomic_DNA"/>
</dbReference>
<keyword evidence="2" id="KW-1185">Reference proteome</keyword>
<evidence type="ECO:0000313" key="1">
    <source>
        <dbReference type="EMBL" id="MEQ2209708.1"/>
    </source>
</evidence>
<gene>
    <name evidence="1" type="ORF">XENOCAPTIV_002927</name>
</gene>
<proteinExistence type="predicted"/>
<protein>
    <submittedName>
        <fullName evidence="1">Uncharacterized protein</fullName>
    </submittedName>
</protein>